<comment type="similarity">
    <text evidence="7">Belongs to the binding-protein-dependent transport system permease family.</text>
</comment>
<name>A0A1E3A564_9FIRM</name>
<dbReference type="InterPro" id="IPR000515">
    <property type="entry name" value="MetI-like"/>
</dbReference>
<feature type="transmembrane region" description="Helical" evidence="7">
    <location>
        <begin position="227"/>
        <end position="249"/>
    </location>
</feature>
<dbReference type="PANTHER" id="PTHR43005:SF2">
    <property type="entry name" value="INTEGRAL MEMBRANE SUGAR TRANSPORT PROTEIN"/>
    <property type="match status" value="1"/>
</dbReference>
<evidence type="ECO:0000256" key="2">
    <source>
        <dbReference type="ARBA" id="ARBA00022448"/>
    </source>
</evidence>
<dbReference type="AlphaFoldDB" id="A0A1E3A564"/>
<dbReference type="InterPro" id="IPR035906">
    <property type="entry name" value="MetI-like_sf"/>
</dbReference>
<evidence type="ECO:0000256" key="6">
    <source>
        <dbReference type="ARBA" id="ARBA00023136"/>
    </source>
</evidence>
<accession>A0A1E3A564</accession>
<dbReference type="PANTHER" id="PTHR43005">
    <property type="entry name" value="BLR7065 PROTEIN"/>
    <property type="match status" value="1"/>
</dbReference>
<dbReference type="SUPFAM" id="SSF161098">
    <property type="entry name" value="MetI-like"/>
    <property type="match status" value="1"/>
</dbReference>
<keyword evidence="3" id="KW-1003">Cell membrane</keyword>
<dbReference type="CDD" id="cd06261">
    <property type="entry name" value="TM_PBP2"/>
    <property type="match status" value="1"/>
</dbReference>
<protein>
    <submittedName>
        <fullName evidence="9">Lactose transport system permease protein LacF</fullName>
    </submittedName>
</protein>
<dbReference type="PROSITE" id="PS50928">
    <property type="entry name" value="ABC_TM1"/>
    <property type="match status" value="1"/>
</dbReference>
<feature type="transmembrane region" description="Helical" evidence="7">
    <location>
        <begin position="23"/>
        <end position="46"/>
    </location>
</feature>
<dbReference type="PATRIC" id="fig|1432052.4.peg.5231"/>
<dbReference type="Pfam" id="PF00528">
    <property type="entry name" value="BPD_transp_1"/>
    <property type="match status" value="1"/>
</dbReference>
<evidence type="ECO:0000256" key="4">
    <source>
        <dbReference type="ARBA" id="ARBA00022692"/>
    </source>
</evidence>
<proteinExistence type="inferred from homology"/>
<dbReference type="RefSeq" id="WP_081331358.1">
    <property type="nucleotide sequence ID" value="NZ_MCGH01000003.1"/>
</dbReference>
<evidence type="ECO:0000256" key="1">
    <source>
        <dbReference type="ARBA" id="ARBA00004651"/>
    </source>
</evidence>
<evidence type="ECO:0000256" key="7">
    <source>
        <dbReference type="RuleBase" id="RU363032"/>
    </source>
</evidence>
<feature type="transmembrane region" description="Helical" evidence="7">
    <location>
        <begin position="120"/>
        <end position="140"/>
    </location>
</feature>
<dbReference type="OrthoDB" id="145927at2"/>
<evidence type="ECO:0000313" key="10">
    <source>
        <dbReference type="Proteomes" id="UP000094067"/>
    </source>
</evidence>
<dbReference type="GO" id="GO:0055085">
    <property type="term" value="P:transmembrane transport"/>
    <property type="evidence" value="ECO:0007669"/>
    <property type="project" value="InterPro"/>
</dbReference>
<gene>
    <name evidence="9" type="primary">lacF_28</name>
    <name evidence="9" type="ORF">BEI61_04715</name>
</gene>
<sequence length="305" mass="34476">MTASYREKKKVQNFRRKRRKQECITLIIFLSIPLLFLFYFSVYPVLSMLYYSFTDWRGTSGSQHFVGWANYVHVFTNETYRNVFKTAGYYLAAGVLQQIISLALAVLLSKPVKGNSIFKGIIFFPFIMNGVAVALTYRIFYQPDGAFDVLLNALGSGGLVRIWLSNPGTVNWALGYVFLWKNVGYSFLIYLGTMQSISKEYYDAAAIDGAGTWRQFTAITFPNMKMIIGLMATFSIVNSIAVFDIPYILTSGKNGTNTFSTTMLETAFTYNKFGEACAMAIVMLLIAGLVMILRNCAFREEKDVY</sequence>
<keyword evidence="5 7" id="KW-1133">Transmembrane helix</keyword>
<comment type="subcellular location">
    <subcellularLocation>
        <location evidence="1 7">Cell membrane</location>
        <topology evidence="1 7">Multi-pass membrane protein</topology>
    </subcellularLocation>
</comment>
<evidence type="ECO:0000313" key="9">
    <source>
        <dbReference type="EMBL" id="ODM03912.1"/>
    </source>
</evidence>
<keyword evidence="4 7" id="KW-0812">Transmembrane</keyword>
<feature type="transmembrane region" description="Helical" evidence="7">
    <location>
        <begin position="173"/>
        <end position="191"/>
    </location>
</feature>
<dbReference type="EMBL" id="MCGH01000003">
    <property type="protein sequence ID" value="ODM03912.1"/>
    <property type="molecule type" value="Genomic_DNA"/>
</dbReference>
<feature type="transmembrane region" description="Helical" evidence="7">
    <location>
        <begin position="273"/>
        <end position="293"/>
    </location>
</feature>
<feature type="domain" description="ABC transmembrane type-1" evidence="8">
    <location>
        <begin position="83"/>
        <end position="294"/>
    </location>
</feature>
<evidence type="ECO:0000256" key="3">
    <source>
        <dbReference type="ARBA" id="ARBA00022475"/>
    </source>
</evidence>
<evidence type="ECO:0000256" key="5">
    <source>
        <dbReference type="ARBA" id="ARBA00022989"/>
    </source>
</evidence>
<dbReference type="GO" id="GO:0005886">
    <property type="term" value="C:plasma membrane"/>
    <property type="evidence" value="ECO:0007669"/>
    <property type="project" value="UniProtKB-SubCell"/>
</dbReference>
<dbReference type="Gene3D" id="1.10.3720.10">
    <property type="entry name" value="MetI-like"/>
    <property type="match status" value="1"/>
</dbReference>
<dbReference type="Proteomes" id="UP000094067">
    <property type="component" value="Unassembled WGS sequence"/>
</dbReference>
<evidence type="ECO:0000259" key="8">
    <source>
        <dbReference type="PROSITE" id="PS50928"/>
    </source>
</evidence>
<reference evidence="9 10" key="1">
    <citation type="submission" date="2016-07" db="EMBL/GenBank/DDBJ databases">
        <title>Characterization of isolates of Eisenbergiella tayi derived from blood cultures, using whole genome sequencing.</title>
        <authorList>
            <person name="Burdz T."/>
            <person name="Wiebe D."/>
            <person name="Huynh C."/>
            <person name="Bernard K."/>
        </authorList>
    </citation>
    <scope>NUCLEOTIDE SEQUENCE [LARGE SCALE GENOMIC DNA]</scope>
    <source>
        <strain evidence="9 10">NML 110608</strain>
    </source>
</reference>
<keyword evidence="2 7" id="KW-0813">Transport</keyword>
<organism evidence="9 10">
    <name type="scientific">Eisenbergiella tayi</name>
    <dbReference type="NCBI Taxonomy" id="1432052"/>
    <lineage>
        <taxon>Bacteria</taxon>
        <taxon>Bacillati</taxon>
        <taxon>Bacillota</taxon>
        <taxon>Clostridia</taxon>
        <taxon>Lachnospirales</taxon>
        <taxon>Lachnospiraceae</taxon>
        <taxon>Eisenbergiella</taxon>
    </lineage>
</organism>
<feature type="transmembrane region" description="Helical" evidence="7">
    <location>
        <begin position="87"/>
        <end position="108"/>
    </location>
</feature>
<keyword evidence="6 7" id="KW-0472">Membrane</keyword>
<comment type="caution">
    <text evidence="9">The sequence shown here is derived from an EMBL/GenBank/DDBJ whole genome shotgun (WGS) entry which is preliminary data.</text>
</comment>